<dbReference type="OrthoDB" id="63533at2759"/>
<feature type="region of interest" description="Disordered" evidence="3">
    <location>
        <begin position="169"/>
        <end position="189"/>
    </location>
</feature>
<dbReference type="PRINTS" id="PR00449">
    <property type="entry name" value="RASTRNSFRMNG"/>
</dbReference>
<dbReference type="SMART" id="SM00176">
    <property type="entry name" value="RAN"/>
    <property type="match status" value="1"/>
</dbReference>
<dbReference type="EMBL" id="MLAK01000871">
    <property type="protein sequence ID" value="OHT02301.1"/>
    <property type="molecule type" value="Genomic_DNA"/>
</dbReference>
<evidence type="ECO:0000256" key="2">
    <source>
        <dbReference type="ARBA" id="ARBA00023134"/>
    </source>
</evidence>
<feature type="compositionally biased region" description="Basic and acidic residues" evidence="3">
    <location>
        <begin position="176"/>
        <end position="189"/>
    </location>
</feature>
<accession>A0A1J4JYF2</accession>
<dbReference type="GO" id="GO:0003924">
    <property type="term" value="F:GTPase activity"/>
    <property type="evidence" value="ECO:0007669"/>
    <property type="project" value="InterPro"/>
</dbReference>
<protein>
    <submittedName>
        <fullName evidence="4">Small GTP-binding protein</fullName>
    </submittedName>
</protein>
<dbReference type="GO" id="GO:0005525">
    <property type="term" value="F:GTP binding"/>
    <property type="evidence" value="ECO:0007669"/>
    <property type="project" value="UniProtKB-KW"/>
</dbReference>
<dbReference type="RefSeq" id="XP_068355437.1">
    <property type="nucleotide sequence ID" value="XM_068493495.1"/>
</dbReference>
<dbReference type="PROSITE" id="PS51420">
    <property type="entry name" value="RHO"/>
    <property type="match status" value="1"/>
</dbReference>
<dbReference type="Proteomes" id="UP000179807">
    <property type="component" value="Unassembled WGS sequence"/>
</dbReference>
<keyword evidence="2" id="KW-0342">GTP-binding</keyword>
<evidence type="ECO:0000256" key="3">
    <source>
        <dbReference type="SAM" id="MobiDB-lite"/>
    </source>
</evidence>
<dbReference type="Gene3D" id="3.40.50.300">
    <property type="entry name" value="P-loop containing nucleotide triphosphate hydrolases"/>
    <property type="match status" value="1"/>
</dbReference>
<dbReference type="NCBIfam" id="TIGR00231">
    <property type="entry name" value="small_GTP"/>
    <property type="match status" value="1"/>
</dbReference>
<organism evidence="4 5">
    <name type="scientific">Tritrichomonas foetus</name>
    <dbReference type="NCBI Taxonomy" id="1144522"/>
    <lineage>
        <taxon>Eukaryota</taxon>
        <taxon>Metamonada</taxon>
        <taxon>Parabasalia</taxon>
        <taxon>Tritrichomonadida</taxon>
        <taxon>Tritrichomonadidae</taxon>
        <taxon>Tritrichomonas</taxon>
    </lineage>
</organism>
<dbReference type="AlphaFoldDB" id="A0A1J4JYF2"/>
<dbReference type="CDD" id="cd00154">
    <property type="entry name" value="Rab"/>
    <property type="match status" value="1"/>
</dbReference>
<reference evidence="4" key="1">
    <citation type="submission" date="2016-10" db="EMBL/GenBank/DDBJ databases">
        <authorList>
            <person name="Benchimol M."/>
            <person name="Almeida L.G."/>
            <person name="Vasconcelos A.T."/>
            <person name="Perreira-Neves A."/>
            <person name="Rosa I.A."/>
            <person name="Tasca T."/>
            <person name="Bogo M.R."/>
            <person name="de Souza W."/>
        </authorList>
    </citation>
    <scope>NUCLEOTIDE SEQUENCE [LARGE SCALE GENOMIC DNA]</scope>
    <source>
        <strain evidence="4">K</strain>
    </source>
</reference>
<dbReference type="InterPro" id="IPR001806">
    <property type="entry name" value="Small_GTPase"/>
</dbReference>
<evidence type="ECO:0000256" key="1">
    <source>
        <dbReference type="ARBA" id="ARBA00022741"/>
    </source>
</evidence>
<keyword evidence="1" id="KW-0547">Nucleotide-binding</keyword>
<dbReference type="PANTHER" id="PTHR47977">
    <property type="entry name" value="RAS-RELATED PROTEIN RAB"/>
    <property type="match status" value="1"/>
</dbReference>
<keyword evidence="5" id="KW-1185">Reference proteome</keyword>
<dbReference type="SMART" id="SM00175">
    <property type="entry name" value="RAB"/>
    <property type="match status" value="1"/>
</dbReference>
<dbReference type="Pfam" id="PF00071">
    <property type="entry name" value="Ras"/>
    <property type="match status" value="1"/>
</dbReference>
<gene>
    <name evidence="4" type="ORF">TRFO_07102</name>
</gene>
<evidence type="ECO:0000313" key="5">
    <source>
        <dbReference type="Proteomes" id="UP000179807"/>
    </source>
</evidence>
<dbReference type="InterPro" id="IPR005225">
    <property type="entry name" value="Small_GTP-bd"/>
</dbReference>
<dbReference type="VEuPathDB" id="TrichDB:TRFO_07102"/>
<dbReference type="PROSITE" id="PS51421">
    <property type="entry name" value="RAS"/>
    <property type="match status" value="1"/>
</dbReference>
<comment type="caution">
    <text evidence="4">The sequence shown here is derived from an EMBL/GenBank/DDBJ whole genome shotgun (WGS) entry which is preliminary data.</text>
</comment>
<name>A0A1J4JYF2_9EUKA</name>
<dbReference type="SUPFAM" id="SSF52540">
    <property type="entry name" value="P-loop containing nucleoside triphosphate hydrolases"/>
    <property type="match status" value="1"/>
</dbReference>
<sequence length="189" mass="20698">MIKVVFVGDTQVGKTCIISRLTSGSFKSTNPATIGAAFQTHVMTTPQGTVTMQIWDTAGQEKYRALAPMYYRSADVAVLCFDVTNQASYEAMEQWSNELAEKAPQRMQLIICGNKIDDIDHRVISKDAGEQHAMRHGAKAYIETSAKTGEGIVELFTKAAELASDADIASTKPKTKKLEENEEKPKGCC</sequence>
<dbReference type="SMART" id="SM00173">
    <property type="entry name" value="RAS"/>
    <property type="match status" value="1"/>
</dbReference>
<proteinExistence type="predicted"/>
<dbReference type="PROSITE" id="PS51419">
    <property type="entry name" value="RAB"/>
    <property type="match status" value="1"/>
</dbReference>
<dbReference type="FunFam" id="3.40.50.300:FF:000808">
    <property type="entry name" value="Small GTP-binding protein, putative"/>
    <property type="match status" value="1"/>
</dbReference>
<dbReference type="GeneID" id="94828199"/>
<evidence type="ECO:0000313" key="4">
    <source>
        <dbReference type="EMBL" id="OHT02301.1"/>
    </source>
</evidence>
<dbReference type="InterPro" id="IPR027417">
    <property type="entry name" value="P-loop_NTPase"/>
</dbReference>
<dbReference type="SMART" id="SM00174">
    <property type="entry name" value="RHO"/>
    <property type="match status" value="1"/>
</dbReference>
<dbReference type="InterPro" id="IPR050227">
    <property type="entry name" value="Rab"/>
</dbReference>